<name>A0A0N5AR45_9BILA</name>
<dbReference type="AlphaFoldDB" id="A0A0N5AR45"/>
<comment type="similarity">
    <text evidence="1">Belongs to the nanos family.</text>
</comment>
<dbReference type="GO" id="GO:0006417">
    <property type="term" value="P:regulation of translation"/>
    <property type="evidence" value="ECO:0007669"/>
    <property type="project" value="UniProtKB-UniRule"/>
</dbReference>
<accession>A0A0N5AR45</accession>
<keyword evidence="1" id="KW-0862">Zinc</keyword>
<dbReference type="GO" id="GO:0003723">
    <property type="term" value="F:RNA binding"/>
    <property type="evidence" value="ECO:0007669"/>
    <property type="project" value="UniProtKB-UniRule"/>
</dbReference>
<protein>
    <submittedName>
        <fullName evidence="5">Nanos-type domain-containing protein</fullName>
    </submittedName>
</protein>
<dbReference type="Gene3D" id="4.10.60.30">
    <property type="entry name" value="Nanos, RNA-binding domain"/>
    <property type="match status" value="1"/>
</dbReference>
<feature type="domain" description="Nanos-type" evidence="3">
    <location>
        <begin position="162"/>
        <end position="208"/>
    </location>
</feature>
<keyword evidence="1" id="KW-0479">Metal-binding</keyword>
<evidence type="ECO:0000259" key="3">
    <source>
        <dbReference type="PROSITE" id="PS51522"/>
    </source>
</evidence>
<sequence>MELTRSDRLQDRTAEFVGVGKLRGFLDSPVNLKNMLGMELSRQTLEEIILKNSEDMVRRLIDDNPLPYSAPPDLPSQPFFFGDVPIKPSSSQSSRSSSSSINTFPITGGKGYKHSRDLSRRCDTKAVFVSDANSKVETRKPSMSPYQQRQNNHFQEIKSCGACNYCRATHNPYEDHTKFNCPALASLAPCRLCKASGPFNHTITYCPMKQKVILKKKSFAYP</sequence>
<organism evidence="4 5">
    <name type="scientific">Syphacia muris</name>
    <dbReference type="NCBI Taxonomy" id="451379"/>
    <lineage>
        <taxon>Eukaryota</taxon>
        <taxon>Metazoa</taxon>
        <taxon>Ecdysozoa</taxon>
        <taxon>Nematoda</taxon>
        <taxon>Chromadorea</taxon>
        <taxon>Rhabditida</taxon>
        <taxon>Spirurina</taxon>
        <taxon>Oxyuridomorpha</taxon>
        <taxon>Oxyuroidea</taxon>
        <taxon>Oxyuridae</taxon>
        <taxon>Syphacia</taxon>
    </lineage>
</organism>
<feature type="region of interest" description="Disordered" evidence="2">
    <location>
        <begin position="85"/>
        <end position="116"/>
    </location>
</feature>
<dbReference type="InterPro" id="IPR024161">
    <property type="entry name" value="Znf_nanos-typ"/>
</dbReference>
<evidence type="ECO:0000256" key="2">
    <source>
        <dbReference type="SAM" id="MobiDB-lite"/>
    </source>
</evidence>
<keyword evidence="1" id="KW-0810">Translation regulation</keyword>
<dbReference type="Proteomes" id="UP000046393">
    <property type="component" value="Unplaced"/>
</dbReference>
<evidence type="ECO:0000313" key="4">
    <source>
        <dbReference type="Proteomes" id="UP000046393"/>
    </source>
</evidence>
<proteinExistence type="inferred from homology"/>
<dbReference type="WBParaSite" id="SMUV_0000717801-mRNA-1">
    <property type="protein sequence ID" value="SMUV_0000717801-mRNA-1"/>
    <property type="gene ID" value="SMUV_0000717801"/>
</dbReference>
<feature type="compositionally biased region" description="Low complexity" evidence="2">
    <location>
        <begin position="89"/>
        <end position="100"/>
    </location>
</feature>
<dbReference type="GO" id="GO:0008270">
    <property type="term" value="F:zinc ion binding"/>
    <property type="evidence" value="ECO:0007669"/>
    <property type="project" value="UniProtKB-KW"/>
</dbReference>
<evidence type="ECO:0000256" key="1">
    <source>
        <dbReference type="PROSITE-ProRule" id="PRU00855"/>
    </source>
</evidence>
<keyword evidence="1" id="KW-0863">Zinc-finger</keyword>
<dbReference type="PROSITE" id="PS51522">
    <property type="entry name" value="ZF_NANOS"/>
    <property type="match status" value="1"/>
</dbReference>
<reference evidence="5" key="1">
    <citation type="submission" date="2017-02" db="UniProtKB">
        <authorList>
            <consortium name="WormBaseParasite"/>
        </authorList>
    </citation>
    <scope>IDENTIFICATION</scope>
</reference>
<keyword evidence="1" id="KW-0694">RNA-binding</keyword>
<evidence type="ECO:0000313" key="5">
    <source>
        <dbReference type="WBParaSite" id="SMUV_0000717801-mRNA-1"/>
    </source>
</evidence>
<dbReference type="InterPro" id="IPR038129">
    <property type="entry name" value="Nanos_sf"/>
</dbReference>
<keyword evidence="4" id="KW-1185">Reference proteome</keyword>